<dbReference type="PANTHER" id="PTHR45762:SF13">
    <property type="entry name" value="U1-TYPE DOMAIN-CONTAINING PROTEIN"/>
    <property type="match status" value="1"/>
</dbReference>
<dbReference type="Proteomes" id="UP000694871">
    <property type="component" value="Unplaced"/>
</dbReference>
<organism evidence="2 3">
    <name type="scientific">Gekko japonicus</name>
    <name type="common">Schlegel's Japanese gecko</name>
    <dbReference type="NCBI Taxonomy" id="146911"/>
    <lineage>
        <taxon>Eukaryota</taxon>
        <taxon>Metazoa</taxon>
        <taxon>Chordata</taxon>
        <taxon>Craniata</taxon>
        <taxon>Vertebrata</taxon>
        <taxon>Euteleostomi</taxon>
        <taxon>Lepidosauria</taxon>
        <taxon>Squamata</taxon>
        <taxon>Bifurcata</taxon>
        <taxon>Gekkota</taxon>
        <taxon>Gekkonidae</taxon>
        <taxon>Gekkoninae</taxon>
        <taxon>Gekko</taxon>
    </lineage>
</organism>
<accession>A0ABM1JHS3</accession>
<dbReference type="GeneID" id="107105526"/>
<dbReference type="RefSeq" id="XP_015261010.1">
    <property type="nucleotide sequence ID" value="XM_015405524.1"/>
</dbReference>
<evidence type="ECO:0000313" key="2">
    <source>
        <dbReference type="Proteomes" id="UP000694871"/>
    </source>
</evidence>
<feature type="domain" description="C2H2-type" evidence="1">
    <location>
        <begin position="17"/>
        <end position="41"/>
    </location>
</feature>
<sequence length="214" mass="24091">MESDKYGKDKFLNPTPYYCNLCKVYCASAVNLQTHFLGIKHKAVEDALKAHGIVKPLHGSGEPVRLPESLPEGVHVVSEESLGKTLEEQLNSCRDAEPALGLQYIIEYRSKEGPIYECNLCICQGGLTNMFMHVLGIKHRMAYLKKHRPELAEVKGRGSKLNARLKELAAKVEEEEGRQPIRSTMDLPIPKDDEYSLQLSDSFVTWFSEGELLE</sequence>
<dbReference type="Pfam" id="PF12874">
    <property type="entry name" value="zf-met"/>
    <property type="match status" value="1"/>
</dbReference>
<name>A0ABM1JHS3_GEKJA</name>
<reference evidence="3" key="1">
    <citation type="submission" date="2025-08" db="UniProtKB">
        <authorList>
            <consortium name="RefSeq"/>
        </authorList>
    </citation>
    <scope>IDENTIFICATION</scope>
</reference>
<dbReference type="InterPro" id="IPR013087">
    <property type="entry name" value="Znf_C2H2_type"/>
</dbReference>
<dbReference type="PANTHER" id="PTHR45762">
    <property type="entry name" value="ZINC FINGER RNA-BINDING PROTEIN"/>
    <property type="match status" value="1"/>
</dbReference>
<dbReference type="Gene3D" id="3.30.160.60">
    <property type="entry name" value="Classic Zinc Finger"/>
    <property type="match status" value="1"/>
</dbReference>
<evidence type="ECO:0000313" key="3">
    <source>
        <dbReference type="RefSeq" id="XP_015261010.1"/>
    </source>
</evidence>
<evidence type="ECO:0000259" key="1">
    <source>
        <dbReference type="Pfam" id="PF12874"/>
    </source>
</evidence>
<protein>
    <submittedName>
        <fullName evidence="3">Uncharacterized protein LOC107105526</fullName>
    </submittedName>
</protein>
<dbReference type="SUPFAM" id="SSF57667">
    <property type="entry name" value="beta-beta-alpha zinc fingers"/>
    <property type="match status" value="1"/>
</dbReference>
<dbReference type="InterPro" id="IPR036236">
    <property type="entry name" value="Znf_C2H2_sf"/>
</dbReference>
<proteinExistence type="predicted"/>
<keyword evidence="2" id="KW-1185">Reference proteome</keyword>
<gene>
    <name evidence="3" type="primary">LOC107105526</name>
</gene>